<dbReference type="SUPFAM" id="SSF55681">
    <property type="entry name" value="Class II aaRS and biotin synthetases"/>
    <property type="match status" value="1"/>
</dbReference>
<dbReference type="PROSITE" id="PS51733">
    <property type="entry name" value="BPL_LPL_CATALYTIC"/>
    <property type="match status" value="1"/>
</dbReference>
<dbReference type="OrthoDB" id="2080934at2"/>
<dbReference type="PATRIC" id="fig|1423813.3.peg.1231"/>
<name>A0A0R2A831_9LACO</name>
<dbReference type="InterPro" id="IPR004143">
    <property type="entry name" value="BPL_LPL_catalytic"/>
</dbReference>
<dbReference type="InterPro" id="IPR045864">
    <property type="entry name" value="aa-tRNA-synth_II/BPL/LPL"/>
</dbReference>
<dbReference type="GO" id="GO:0016740">
    <property type="term" value="F:transferase activity"/>
    <property type="evidence" value="ECO:0007669"/>
    <property type="project" value="UniProtKB-ARBA"/>
</dbReference>
<dbReference type="EMBL" id="AYYY01000001">
    <property type="protein sequence ID" value="KRM62778.1"/>
    <property type="molecule type" value="Genomic_DNA"/>
</dbReference>
<gene>
    <name evidence="2" type="ORF">FC26_GL001209</name>
</gene>
<evidence type="ECO:0000313" key="2">
    <source>
        <dbReference type="EMBL" id="KRM62778.1"/>
    </source>
</evidence>
<proteinExistence type="predicted"/>
<dbReference type="STRING" id="1423813.FC26_GL001209"/>
<evidence type="ECO:0000313" key="3">
    <source>
        <dbReference type="Proteomes" id="UP000051733"/>
    </source>
</evidence>
<accession>A0A0R2A831</accession>
<feature type="domain" description="BPL/LPL catalytic" evidence="1">
    <location>
        <begin position="34"/>
        <end position="237"/>
    </location>
</feature>
<reference evidence="2 3" key="1">
    <citation type="journal article" date="2015" name="Genome Announc.">
        <title>Expanding the biotechnology potential of lactobacilli through comparative genomics of 213 strains and associated genera.</title>
        <authorList>
            <person name="Sun Z."/>
            <person name="Harris H.M."/>
            <person name="McCann A."/>
            <person name="Guo C."/>
            <person name="Argimon S."/>
            <person name="Zhang W."/>
            <person name="Yang X."/>
            <person name="Jeffery I.B."/>
            <person name="Cooney J.C."/>
            <person name="Kagawa T.F."/>
            <person name="Liu W."/>
            <person name="Song Y."/>
            <person name="Salvetti E."/>
            <person name="Wrobel A."/>
            <person name="Rasinkangas P."/>
            <person name="Parkhill J."/>
            <person name="Rea M.C."/>
            <person name="O'Sullivan O."/>
            <person name="Ritari J."/>
            <person name="Douillard F.P."/>
            <person name="Paul Ross R."/>
            <person name="Yang R."/>
            <person name="Briner A.E."/>
            <person name="Felis G.E."/>
            <person name="de Vos W.M."/>
            <person name="Barrangou R."/>
            <person name="Klaenhammer T.R."/>
            <person name="Caufield P.W."/>
            <person name="Cui Y."/>
            <person name="Zhang H."/>
            <person name="O'Toole P.W."/>
        </authorList>
    </citation>
    <scope>NUCLEOTIDE SEQUENCE [LARGE SCALE GENOMIC DNA]</scope>
    <source>
        <strain evidence="2 3">DSM 20634</strain>
    </source>
</reference>
<dbReference type="GO" id="GO:0009249">
    <property type="term" value="P:protein lipoylation"/>
    <property type="evidence" value="ECO:0007669"/>
    <property type="project" value="UniProtKB-ARBA"/>
</dbReference>
<dbReference type="AlphaFoldDB" id="A0A0R2A831"/>
<dbReference type="Pfam" id="PF21948">
    <property type="entry name" value="LplA-B_cat"/>
    <property type="match status" value="1"/>
</dbReference>
<dbReference type="GO" id="GO:0016874">
    <property type="term" value="F:ligase activity"/>
    <property type="evidence" value="ECO:0007669"/>
    <property type="project" value="UniProtKB-KW"/>
</dbReference>
<organism evidence="2 3">
    <name type="scientific">Paucilactobacillus vaccinostercus DSM 20634</name>
    <dbReference type="NCBI Taxonomy" id="1423813"/>
    <lineage>
        <taxon>Bacteria</taxon>
        <taxon>Bacillati</taxon>
        <taxon>Bacillota</taxon>
        <taxon>Bacilli</taxon>
        <taxon>Lactobacillales</taxon>
        <taxon>Lactobacillaceae</taxon>
        <taxon>Paucilactobacillus</taxon>
    </lineage>
</organism>
<comment type="caution">
    <text evidence="2">The sequence shown here is derived from an EMBL/GenBank/DDBJ whole genome shotgun (WGS) entry which is preliminary data.</text>
</comment>
<dbReference type="GO" id="GO:0140096">
    <property type="term" value="F:catalytic activity, acting on a protein"/>
    <property type="evidence" value="ECO:0007669"/>
    <property type="project" value="UniProtKB-ARBA"/>
</dbReference>
<dbReference type="PANTHER" id="PTHR43679:SF2">
    <property type="entry name" value="OCTANOYL-[GCVH]:PROTEIN N-OCTANOYLTRANSFERASE"/>
    <property type="match status" value="1"/>
</dbReference>
<evidence type="ECO:0000259" key="1">
    <source>
        <dbReference type="PROSITE" id="PS51733"/>
    </source>
</evidence>
<dbReference type="InterPro" id="IPR050664">
    <property type="entry name" value="Octanoyltrans_LipM/LipL"/>
</dbReference>
<dbReference type="Proteomes" id="UP000051733">
    <property type="component" value="Unassembled WGS sequence"/>
</dbReference>
<dbReference type="CDD" id="cd16443">
    <property type="entry name" value="LplA"/>
    <property type="match status" value="1"/>
</dbReference>
<protein>
    <submittedName>
        <fullName evidence="2">Lipoate--protein ligase A</fullName>
    </submittedName>
</protein>
<dbReference type="PANTHER" id="PTHR43679">
    <property type="entry name" value="OCTANOYLTRANSFERASE LIPM-RELATED"/>
    <property type="match status" value="1"/>
</dbReference>
<keyword evidence="3" id="KW-1185">Reference proteome</keyword>
<dbReference type="RefSeq" id="WP_057777034.1">
    <property type="nucleotide sequence ID" value="NZ_AYYY01000001.1"/>
</dbReference>
<dbReference type="Gene3D" id="3.30.930.10">
    <property type="entry name" value="Bira Bifunctional Protein, Domain 2"/>
    <property type="match status" value="1"/>
</dbReference>
<sequence>MTSSHFELIDQHFAPAENLSAFAYTNALLNELPAINTPMLHFWTLEDTLILGMKDVRLPHLDHDLVFLNEQHYHYFVRNSGGLAVISDAGVLNLSLFVPAATPLSVDAAYQQMTTLVQQTFPNLAIVAEEVPHSYCPGKFDLAVDGVKIGGMSQRRNPNGIVVMLYLSVNGDQAARAKLVHQFYDYGLAGEPNQWHFPDVEAAAMTTLADCLGTPMTLATVKQMIVRTLSLMLNATAQVPNLHAPAFHDRLQHELAGMQKRQTKLPTTEVN</sequence>
<keyword evidence="2" id="KW-0436">Ligase</keyword>